<evidence type="ECO:0000256" key="2">
    <source>
        <dbReference type="RuleBase" id="RU000461"/>
    </source>
</evidence>
<comment type="similarity">
    <text evidence="1 2">Belongs to the cytochrome P450 family.</text>
</comment>
<keyword evidence="2" id="KW-0349">Heme</keyword>
<accession>M4JVN7</accession>
<dbReference type="PANTHER" id="PTHR46696:SF1">
    <property type="entry name" value="CYTOCHROME P450 YJIB-RELATED"/>
    <property type="match status" value="1"/>
</dbReference>
<dbReference type="GO" id="GO:0016705">
    <property type="term" value="F:oxidoreductase activity, acting on paired donors, with incorporation or reduction of molecular oxygen"/>
    <property type="evidence" value="ECO:0007669"/>
    <property type="project" value="InterPro"/>
</dbReference>
<dbReference type="Pfam" id="PF00067">
    <property type="entry name" value="p450"/>
    <property type="match status" value="1"/>
</dbReference>
<dbReference type="PROSITE" id="PS00086">
    <property type="entry name" value="CYTOCHROME_P450"/>
    <property type="match status" value="1"/>
</dbReference>
<dbReference type="PRINTS" id="PR00359">
    <property type="entry name" value="BP450"/>
</dbReference>
<evidence type="ECO:0000256" key="1">
    <source>
        <dbReference type="ARBA" id="ARBA00010617"/>
    </source>
</evidence>
<dbReference type="InterPro" id="IPR002397">
    <property type="entry name" value="Cyt_P450_B"/>
</dbReference>
<dbReference type="PANTHER" id="PTHR46696">
    <property type="entry name" value="P450, PUTATIVE (EUROFUNG)-RELATED"/>
    <property type="match status" value="1"/>
</dbReference>
<dbReference type="GO" id="GO:0004497">
    <property type="term" value="F:monooxygenase activity"/>
    <property type="evidence" value="ECO:0007669"/>
    <property type="project" value="UniProtKB-KW"/>
</dbReference>
<dbReference type="InterPro" id="IPR036396">
    <property type="entry name" value="Cyt_P450_sf"/>
</dbReference>
<dbReference type="Gene3D" id="1.10.630.10">
    <property type="entry name" value="Cytochrome P450"/>
    <property type="match status" value="1"/>
</dbReference>
<evidence type="ECO:0000313" key="3">
    <source>
        <dbReference type="EMBL" id="AGE14548.1"/>
    </source>
</evidence>
<reference evidence="3" key="2">
    <citation type="journal article" date="2013" name="Appl. Environ. Microbiol.">
        <title>Identification of a Cyclosporine-Specific P450 Hydroxylase Gene through Targeted Cytochrome P450 Complement (CYPome) Disruption in Sebekia benihana.</title>
        <authorList>
            <person name="Lee M.J."/>
            <person name="Kim H.B."/>
            <person name="Yoon Y.J."/>
            <person name="Han K."/>
            <person name="Kim E.S."/>
        </authorList>
    </citation>
    <scope>NUCLEOTIDE SEQUENCE</scope>
    <source>
        <strain evidence="3">Sebekia benihana</strain>
    </source>
</reference>
<dbReference type="InterPro" id="IPR017972">
    <property type="entry name" value="Cyt_P450_CS"/>
</dbReference>
<organism evidence="3">
    <name type="scientific">Nonomuraea dietziae</name>
    <dbReference type="NCBI Taxonomy" id="65515"/>
    <lineage>
        <taxon>Bacteria</taxon>
        <taxon>Bacillati</taxon>
        <taxon>Actinomycetota</taxon>
        <taxon>Actinomycetes</taxon>
        <taxon>Streptosporangiales</taxon>
        <taxon>Streptosporangiaceae</taxon>
        <taxon>Nonomuraea</taxon>
    </lineage>
</organism>
<dbReference type="SUPFAM" id="SSF48264">
    <property type="entry name" value="Cytochrome P450"/>
    <property type="match status" value="1"/>
</dbReference>
<keyword evidence="2" id="KW-0503">Monooxygenase</keyword>
<dbReference type="GO" id="GO:0005506">
    <property type="term" value="F:iron ion binding"/>
    <property type="evidence" value="ECO:0007669"/>
    <property type="project" value="InterPro"/>
</dbReference>
<dbReference type="AlphaFoldDB" id="M4JVN7"/>
<dbReference type="EMBL" id="KC208052">
    <property type="protein sequence ID" value="AGE14548.1"/>
    <property type="molecule type" value="Genomic_DNA"/>
</dbReference>
<keyword evidence="2" id="KW-0479">Metal-binding</keyword>
<dbReference type="InterPro" id="IPR001128">
    <property type="entry name" value="Cyt_P450"/>
</dbReference>
<keyword evidence="2" id="KW-0560">Oxidoreductase</keyword>
<sequence length="416" mass="46016">MPVLQILYVTHLTREHRRVNPQAFYRDPYPVYAEARRARGLTFVPELGAWLVSRREDVREVLSKPEQFSSARALRPDYLPGRAALSELVKGFGGVQAVLTADGEAHRRLRRPLSRGLSPARVAAALPFVTARAEALIGSFAGDGQVEWMEAYARPLPADVIGHLIGFDPADTHGAIRGAQRAEDLLFTELTEAEQVDAAKEIVALQHLLDGYARARRGDPRDDLITEMVRDLAPGSDDLTLDQRKEIVSNLQNLLLAGHLTATALLGTVVLNLLRDRRQWELLCEKPELVSAAIEEAARFEAPIQGFRRTVTTKVTLSGTELNENDVLFVAFASAGRDADANARPDEFDITRPALRNLSFGHGPHGCPGSHLAKEQVRITLEILIRDLPGLRLARTDVTMAPTLIHRSPEELFLAW</sequence>
<proteinExistence type="inferred from homology"/>
<reference evidence="3" key="1">
    <citation type="submission" date="2012-11" db="EMBL/GenBank/DDBJ databases">
        <authorList>
            <person name="Lee M.-J."/>
            <person name="Kim H.-B."/>
            <person name="Yoon Y.J."/>
            <person name="Han K."/>
            <person name="Kim E.-S."/>
        </authorList>
    </citation>
    <scope>NUCLEOTIDE SEQUENCE</scope>
    <source>
        <strain evidence="3">Sebekia benihana</strain>
    </source>
</reference>
<dbReference type="GO" id="GO:0020037">
    <property type="term" value="F:heme binding"/>
    <property type="evidence" value="ECO:0007669"/>
    <property type="project" value="InterPro"/>
</dbReference>
<protein>
    <submittedName>
        <fullName evidence="3">Cytochrome P450 hydroxylase sb9</fullName>
    </submittedName>
</protein>
<name>M4JVN7_9ACTN</name>
<keyword evidence="2" id="KW-0408">Iron</keyword>